<organism evidence="2 3">
    <name type="scientific">Alteraurantiacibacter lauratis</name>
    <dbReference type="NCBI Taxonomy" id="2054627"/>
    <lineage>
        <taxon>Bacteria</taxon>
        <taxon>Pseudomonadati</taxon>
        <taxon>Pseudomonadota</taxon>
        <taxon>Alphaproteobacteria</taxon>
        <taxon>Sphingomonadales</taxon>
        <taxon>Erythrobacteraceae</taxon>
        <taxon>Alteraurantiacibacter</taxon>
    </lineage>
</organism>
<dbReference type="InterPro" id="IPR023606">
    <property type="entry name" value="CoA-Trfase_III_dom_1_sf"/>
</dbReference>
<dbReference type="RefSeq" id="WP_336919133.1">
    <property type="nucleotide sequence ID" value="NZ_JBANRN010000008.1"/>
</dbReference>
<feature type="compositionally biased region" description="Basic and acidic residues" evidence="1">
    <location>
        <begin position="365"/>
        <end position="374"/>
    </location>
</feature>
<dbReference type="Proteomes" id="UP001595378">
    <property type="component" value="Unassembled WGS sequence"/>
</dbReference>
<dbReference type="SUPFAM" id="SSF89796">
    <property type="entry name" value="CoA-transferase family III (CaiB/BaiF)"/>
    <property type="match status" value="1"/>
</dbReference>
<comment type="caution">
    <text evidence="2">The sequence shown here is derived from an EMBL/GenBank/DDBJ whole genome shotgun (WGS) entry which is preliminary data.</text>
</comment>
<evidence type="ECO:0000313" key="3">
    <source>
        <dbReference type="Proteomes" id="UP001595378"/>
    </source>
</evidence>
<protein>
    <submittedName>
        <fullName evidence="2">CaiB/BaiF CoA-transferase family protein</fullName>
    </submittedName>
</protein>
<dbReference type="InterPro" id="IPR044855">
    <property type="entry name" value="CoA-Trfase_III_dom3_sf"/>
</dbReference>
<accession>A0ABV7EJ39</accession>
<evidence type="ECO:0000256" key="1">
    <source>
        <dbReference type="SAM" id="MobiDB-lite"/>
    </source>
</evidence>
<reference evidence="3" key="1">
    <citation type="journal article" date="2019" name="Int. J. Syst. Evol. Microbiol.">
        <title>The Global Catalogue of Microorganisms (GCM) 10K type strain sequencing project: providing services to taxonomists for standard genome sequencing and annotation.</title>
        <authorList>
            <consortium name="The Broad Institute Genomics Platform"/>
            <consortium name="The Broad Institute Genome Sequencing Center for Infectious Disease"/>
            <person name="Wu L."/>
            <person name="Ma J."/>
        </authorList>
    </citation>
    <scope>NUCLEOTIDE SEQUENCE [LARGE SCALE GENOMIC DNA]</scope>
    <source>
        <strain evidence="3">KCTC 52606</strain>
    </source>
</reference>
<gene>
    <name evidence="2" type="ORF">ACFODK_11460</name>
</gene>
<evidence type="ECO:0000313" key="2">
    <source>
        <dbReference type="EMBL" id="MFC3101506.1"/>
    </source>
</evidence>
<dbReference type="InterPro" id="IPR003673">
    <property type="entry name" value="CoA-Trfase_fam_III"/>
</dbReference>
<dbReference type="Gene3D" id="3.30.1540.10">
    <property type="entry name" value="formyl-coa transferase, domain 3"/>
    <property type="match status" value="1"/>
</dbReference>
<dbReference type="InterPro" id="IPR050509">
    <property type="entry name" value="CoA-transferase_III"/>
</dbReference>
<feature type="region of interest" description="Disordered" evidence="1">
    <location>
        <begin position="350"/>
        <end position="374"/>
    </location>
</feature>
<dbReference type="PANTHER" id="PTHR48228:SF7">
    <property type="entry name" value="FATTY ACYL-COA TRANSFERASE RV3272-RELATED"/>
    <property type="match status" value="1"/>
</dbReference>
<proteinExistence type="predicted"/>
<dbReference type="EMBL" id="JBHRSU010000033">
    <property type="protein sequence ID" value="MFC3101506.1"/>
    <property type="molecule type" value="Genomic_DNA"/>
</dbReference>
<dbReference type="PANTHER" id="PTHR48228">
    <property type="entry name" value="SUCCINYL-COA--D-CITRAMALATE COA-TRANSFERASE"/>
    <property type="match status" value="1"/>
</dbReference>
<dbReference type="Gene3D" id="3.40.50.10540">
    <property type="entry name" value="Crotonobetainyl-coa:carnitine coa-transferase, domain 1"/>
    <property type="match status" value="1"/>
</dbReference>
<sequence>MARPLAGIRVLDMGTFITGPACGMLLADLGAEVIKVEMPETGDPFRAFKGDLYSPHFQTYNRGKKSVTLNTKLPEDLAAFDELVKGADVFIQNFRPGVADRLGVGAERLQGINPRLIYVDISGFGNDGPWKDRPAFDTVSQAATGFLRLLVNPAKPRVVGPAIGDAVTGFYAAYGVLAALYEREKTGKGRRVETSMFEAMSHFNLDDFTHYLSVDEVMGPWSRPHVSQSYVFQCADGGWIALHMSSPPKFWENLAEAVGEPDMLKRPEFESRPARIANYEKVVDFLAPIFATQPRAYWEERLAAREVPHSAVYTSKEVVEGDLAAHHRLVVEGEGPRGRFRTIRSPIRFDGEAQDSVTPPPELGADNKEILGRD</sequence>
<keyword evidence="3" id="KW-1185">Reference proteome</keyword>
<name>A0ABV7EJ39_9SPHN</name>
<dbReference type="Pfam" id="PF02515">
    <property type="entry name" value="CoA_transf_3"/>
    <property type="match status" value="1"/>
</dbReference>